<dbReference type="GO" id="GO:0031175">
    <property type="term" value="P:neuron projection development"/>
    <property type="evidence" value="ECO:0007669"/>
    <property type="project" value="TreeGrafter"/>
</dbReference>
<dbReference type="InterPro" id="IPR001478">
    <property type="entry name" value="PDZ"/>
</dbReference>
<feature type="compositionally biased region" description="Polar residues" evidence="16">
    <location>
        <begin position="190"/>
        <end position="211"/>
    </location>
</feature>
<proteinExistence type="predicted"/>
<feature type="region of interest" description="Disordered" evidence="16">
    <location>
        <begin position="598"/>
        <end position="631"/>
    </location>
</feature>
<keyword evidence="10" id="KW-0206">Cytoskeleton</keyword>
<dbReference type="AlphaFoldDB" id="A0A4W3I9U9"/>
<reference evidence="19" key="4">
    <citation type="submission" date="2025-08" db="UniProtKB">
        <authorList>
            <consortium name="Ensembl"/>
        </authorList>
    </citation>
    <scope>IDENTIFICATION</scope>
</reference>
<feature type="region of interest" description="Disordered" evidence="16">
    <location>
        <begin position="1056"/>
        <end position="1082"/>
    </location>
</feature>
<comment type="subcellular location">
    <subcellularLocation>
        <location evidence="1">Cytoplasm</location>
        <location evidence="1">Cytoskeleton</location>
    </subcellularLocation>
    <subcellularLocation>
        <location evidence="11">Synapse</location>
    </subcellularLocation>
</comment>
<feature type="region of interest" description="Disordered" evidence="16">
    <location>
        <begin position="1225"/>
        <end position="1255"/>
    </location>
</feature>
<evidence type="ECO:0000256" key="9">
    <source>
        <dbReference type="ARBA" id="ARBA00023203"/>
    </source>
</evidence>
<dbReference type="InterPro" id="IPR040645">
    <property type="entry name" value="Neurabin-1/2_PDZ"/>
</dbReference>
<dbReference type="InterPro" id="IPR043446">
    <property type="entry name" value="Neurabin-like"/>
</dbReference>
<feature type="compositionally biased region" description="Low complexity" evidence="16">
    <location>
        <begin position="1056"/>
        <end position="1078"/>
    </location>
</feature>
<feature type="region of interest" description="Disordered" evidence="16">
    <location>
        <begin position="805"/>
        <end position="836"/>
    </location>
</feature>
<feature type="compositionally biased region" description="Polar residues" evidence="16">
    <location>
        <begin position="1"/>
        <end position="16"/>
    </location>
</feature>
<feature type="region of interest" description="Disordered" evidence="16">
    <location>
        <begin position="245"/>
        <end position="272"/>
    </location>
</feature>
<protein>
    <recommendedName>
        <fullName evidence="12">Neurabin-1</fullName>
    </recommendedName>
    <alternativeName>
        <fullName evidence="14">Neurabin-I</fullName>
    </alternativeName>
    <alternativeName>
        <fullName evidence="13">Neural tissue-specific F-actin-binding protein I</fullName>
    </alternativeName>
    <alternativeName>
        <fullName evidence="15">Protein phosphatase 1 regulatory subunit 9A</fullName>
    </alternativeName>
</protein>
<evidence type="ECO:0000256" key="5">
    <source>
        <dbReference type="ARBA" id="ARBA00022782"/>
    </source>
</evidence>
<feature type="domain" description="PDZ" evidence="18">
    <location>
        <begin position="476"/>
        <end position="564"/>
    </location>
</feature>
<feature type="compositionally biased region" description="Low complexity" evidence="16">
    <location>
        <begin position="40"/>
        <end position="54"/>
    </location>
</feature>
<evidence type="ECO:0000256" key="11">
    <source>
        <dbReference type="ARBA" id="ARBA00034103"/>
    </source>
</evidence>
<dbReference type="PROSITE" id="PS50105">
    <property type="entry name" value="SAM_DOMAIN"/>
    <property type="match status" value="1"/>
</dbReference>
<dbReference type="FunFam" id="1.10.150.50:FF:000008">
    <property type="entry name" value="Neurabin-1 isoform 1-like protein"/>
    <property type="match status" value="1"/>
</dbReference>
<dbReference type="SMART" id="SM00454">
    <property type="entry name" value="SAM"/>
    <property type="match status" value="1"/>
</dbReference>
<evidence type="ECO:0000256" key="3">
    <source>
        <dbReference type="ARBA" id="ARBA00022490"/>
    </source>
</evidence>
<reference evidence="20" key="3">
    <citation type="journal article" date="2014" name="Nature">
        <title>Elephant shark genome provides unique insights into gnathostome evolution.</title>
        <authorList>
            <consortium name="International Elephant Shark Genome Sequencing Consortium"/>
            <person name="Venkatesh B."/>
            <person name="Lee A.P."/>
            <person name="Ravi V."/>
            <person name="Maurya A.K."/>
            <person name="Lian M.M."/>
            <person name="Swann J.B."/>
            <person name="Ohta Y."/>
            <person name="Flajnik M.F."/>
            <person name="Sutoh Y."/>
            <person name="Kasahara M."/>
            <person name="Hoon S."/>
            <person name="Gangu V."/>
            <person name="Roy S.W."/>
            <person name="Irimia M."/>
            <person name="Korzh V."/>
            <person name="Kondrychyn I."/>
            <person name="Lim Z.W."/>
            <person name="Tay B.H."/>
            <person name="Tohari S."/>
            <person name="Kong K.W."/>
            <person name="Ho S."/>
            <person name="Lorente-Galdos B."/>
            <person name="Quilez J."/>
            <person name="Marques-Bonet T."/>
            <person name="Raney B.J."/>
            <person name="Ingham P.W."/>
            <person name="Tay A."/>
            <person name="Hillier L.W."/>
            <person name="Minx P."/>
            <person name="Boehm T."/>
            <person name="Wilson R.K."/>
            <person name="Brenner S."/>
            <person name="Warren W.C."/>
        </authorList>
    </citation>
    <scope>NUCLEOTIDE SEQUENCE [LARGE SCALE GENOMIC DNA]</scope>
</reference>
<dbReference type="Gene3D" id="1.10.150.50">
    <property type="entry name" value="Transcription Factor, Ets-1"/>
    <property type="match status" value="1"/>
</dbReference>
<dbReference type="Pfam" id="PF00595">
    <property type="entry name" value="PDZ"/>
    <property type="match status" value="1"/>
</dbReference>
<feature type="region of interest" description="Disordered" evidence="16">
    <location>
        <begin position="159"/>
        <end position="178"/>
    </location>
</feature>
<keyword evidence="4" id="KW-0597">Phosphoprotein</keyword>
<keyword evidence="6" id="KW-0524">Neurogenesis</keyword>
<feature type="region of interest" description="Disordered" evidence="16">
    <location>
        <begin position="874"/>
        <end position="917"/>
    </location>
</feature>
<feature type="compositionally biased region" description="Basic residues" evidence="16">
    <location>
        <begin position="879"/>
        <end position="888"/>
    </location>
</feature>
<evidence type="ECO:0000313" key="20">
    <source>
        <dbReference type="Proteomes" id="UP000314986"/>
    </source>
</evidence>
<feature type="compositionally biased region" description="Basic and acidic residues" evidence="16">
    <location>
        <begin position="960"/>
        <end position="970"/>
    </location>
</feature>
<evidence type="ECO:0000256" key="15">
    <source>
        <dbReference type="ARBA" id="ARBA00082439"/>
    </source>
</evidence>
<evidence type="ECO:0000256" key="13">
    <source>
        <dbReference type="ARBA" id="ARBA00076637"/>
    </source>
</evidence>
<evidence type="ECO:0000256" key="1">
    <source>
        <dbReference type="ARBA" id="ARBA00004245"/>
    </source>
</evidence>
<dbReference type="CDD" id="cd06790">
    <property type="entry name" value="PDZ_neurabin-like"/>
    <property type="match status" value="1"/>
</dbReference>
<evidence type="ECO:0000313" key="19">
    <source>
        <dbReference type="Ensembl" id="ENSCMIP00000025527.1"/>
    </source>
</evidence>
<feature type="compositionally biased region" description="Basic and acidic residues" evidence="16">
    <location>
        <begin position="818"/>
        <end position="832"/>
    </location>
</feature>
<dbReference type="SUPFAM" id="SSF50156">
    <property type="entry name" value="PDZ domain-like"/>
    <property type="match status" value="1"/>
</dbReference>
<feature type="domain" description="SAM" evidence="17">
    <location>
        <begin position="1147"/>
        <end position="1210"/>
    </location>
</feature>
<dbReference type="GO" id="GO:0015629">
    <property type="term" value="C:actin cytoskeleton"/>
    <property type="evidence" value="ECO:0007669"/>
    <property type="project" value="TreeGrafter"/>
</dbReference>
<organism evidence="19 20">
    <name type="scientific">Callorhinchus milii</name>
    <name type="common">Ghost shark</name>
    <dbReference type="NCBI Taxonomy" id="7868"/>
    <lineage>
        <taxon>Eukaryota</taxon>
        <taxon>Metazoa</taxon>
        <taxon>Chordata</taxon>
        <taxon>Craniata</taxon>
        <taxon>Vertebrata</taxon>
        <taxon>Chondrichthyes</taxon>
        <taxon>Holocephali</taxon>
        <taxon>Chimaeriformes</taxon>
        <taxon>Callorhinchidae</taxon>
        <taxon>Callorhinchus</taxon>
    </lineage>
</organism>
<feature type="compositionally biased region" description="Polar residues" evidence="16">
    <location>
        <begin position="338"/>
        <end position="349"/>
    </location>
</feature>
<evidence type="ECO:0000256" key="8">
    <source>
        <dbReference type="ARBA" id="ARBA00023054"/>
    </source>
</evidence>
<feature type="region of interest" description="Disordered" evidence="16">
    <location>
        <begin position="960"/>
        <end position="987"/>
    </location>
</feature>
<dbReference type="GO" id="GO:0019722">
    <property type="term" value="P:calcium-mediated signaling"/>
    <property type="evidence" value="ECO:0007669"/>
    <property type="project" value="TreeGrafter"/>
</dbReference>
<reference evidence="20" key="2">
    <citation type="journal article" date="2007" name="PLoS Biol.">
        <title>Survey sequencing and comparative analysis of the elephant shark (Callorhinchus milii) genome.</title>
        <authorList>
            <person name="Venkatesh B."/>
            <person name="Kirkness E.F."/>
            <person name="Loh Y.H."/>
            <person name="Halpern A.L."/>
            <person name="Lee A.P."/>
            <person name="Johnson J."/>
            <person name="Dandona N."/>
            <person name="Viswanathan L.D."/>
            <person name="Tay A."/>
            <person name="Venter J.C."/>
            <person name="Strausberg R.L."/>
            <person name="Brenner S."/>
        </authorList>
    </citation>
    <scope>NUCLEOTIDE SEQUENCE [LARGE SCALE GENOMIC DNA]</scope>
</reference>
<feature type="region of interest" description="Disordered" evidence="16">
    <location>
        <begin position="88"/>
        <end position="117"/>
    </location>
</feature>
<evidence type="ECO:0000256" key="4">
    <source>
        <dbReference type="ARBA" id="ARBA00022553"/>
    </source>
</evidence>
<dbReference type="GO" id="GO:0030425">
    <property type="term" value="C:dendrite"/>
    <property type="evidence" value="ECO:0007669"/>
    <property type="project" value="TreeGrafter"/>
</dbReference>
<evidence type="ECO:0000256" key="2">
    <source>
        <dbReference type="ARBA" id="ARBA00022473"/>
    </source>
</evidence>
<dbReference type="SMART" id="SM00228">
    <property type="entry name" value="PDZ"/>
    <property type="match status" value="1"/>
</dbReference>
<dbReference type="PANTHER" id="PTHR16154:SF22">
    <property type="entry name" value="NEURABIN-1"/>
    <property type="match status" value="1"/>
</dbReference>
<feature type="region of interest" description="Disordered" evidence="16">
    <location>
        <begin position="36"/>
        <end position="62"/>
    </location>
</feature>
<keyword evidence="5" id="KW-0221">Differentiation</keyword>
<dbReference type="Pfam" id="PF07647">
    <property type="entry name" value="SAM_2"/>
    <property type="match status" value="1"/>
</dbReference>
<dbReference type="Pfam" id="PF17817">
    <property type="entry name" value="PDZ_5"/>
    <property type="match status" value="1"/>
</dbReference>
<dbReference type="Proteomes" id="UP000314986">
    <property type="component" value="Unassembled WGS sequence"/>
</dbReference>
<evidence type="ECO:0000256" key="7">
    <source>
        <dbReference type="ARBA" id="ARBA00023018"/>
    </source>
</evidence>
<dbReference type="FunFam" id="2.30.42.10:FF:000010">
    <property type="entry name" value="Neurabin-1 isoform 1"/>
    <property type="match status" value="1"/>
</dbReference>
<dbReference type="PROSITE" id="PS50106">
    <property type="entry name" value="PDZ"/>
    <property type="match status" value="1"/>
</dbReference>
<feature type="region of interest" description="Disordered" evidence="16">
    <location>
        <begin position="1"/>
        <end position="23"/>
    </location>
</feature>
<dbReference type="GeneTree" id="ENSGT00940000155538"/>
<dbReference type="PANTHER" id="PTHR16154">
    <property type="entry name" value="NEURABIN"/>
    <property type="match status" value="1"/>
</dbReference>
<dbReference type="Ensembl" id="ENSCMIT00000025950.1">
    <property type="protein sequence ID" value="ENSCMIP00000025527.1"/>
    <property type="gene ID" value="ENSCMIG00000011186.1"/>
</dbReference>
<name>A0A4W3I9U9_CALMI</name>
<dbReference type="InterPro" id="IPR036034">
    <property type="entry name" value="PDZ_sf"/>
</dbReference>
<reference evidence="19" key="5">
    <citation type="submission" date="2025-09" db="UniProtKB">
        <authorList>
            <consortium name="Ensembl"/>
        </authorList>
    </citation>
    <scope>IDENTIFICATION</scope>
</reference>
<evidence type="ECO:0000256" key="6">
    <source>
        <dbReference type="ARBA" id="ARBA00022902"/>
    </source>
</evidence>
<feature type="region of interest" description="Disordered" evidence="16">
    <location>
        <begin position="185"/>
        <end position="211"/>
    </location>
</feature>
<feature type="compositionally biased region" description="Basic and acidic residues" evidence="16">
    <location>
        <begin position="301"/>
        <end position="324"/>
    </location>
</feature>
<dbReference type="InterPro" id="IPR001660">
    <property type="entry name" value="SAM"/>
</dbReference>
<feature type="compositionally biased region" description="Low complexity" evidence="16">
    <location>
        <begin position="971"/>
        <end position="981"/>
    </location>
</feature>
<keyword evidence="2" id="KW-0217">Developmental protein</keyword>
<feature type="region of interest" description="Disordered" evidence="16">
    <location>
        <begin position="301"/>
        <end position="362"/>
    </location>
</feature>
<keyword evidence="20" id="KW-1185">Reference proteome</keyword>
<keyword evidence="8" id="KW-0175">Coiled coil</keyword>
<reference evidence="20" key="1">
    <citation type="journal article" date="2006" name="Science">
        <title>Ancient noncoding elements conserved in the human genome.</title>
        <authorList>
            <person name="Venkatesh B."/>
            <person name="Kirkness E.F."/>
            <person name="Loh Y.H."/>
            <person name="Halpern A.L."/>
            <person name="Lee A.P."/>
            <person name="Johnson J."/>
            <person name="Dandona N."/>
            <person name="Viswanathan L.D."/>
            <person name="Tay A."/>
            <person name="Venter J.C."/>
            <person name="Strausberg R.L."/>
            <person name="Brenner S."/>
        </authorList>
    </citation>
    <scope>NUCLEOTIDE SEQUENCE [LARGE SCALE GENOMIC DNA]</scope>
</reference>
<feature type="compositionally biased region" description="Basic and acidic residues" evidence="16">
    <location>
        <begin position="1225"/>
        <end position="1235"/>
    </location>
</feature>
<keyword evidence="7" id="KW-0770">Synapse</keyword>
<feature type="compositionally biased region" description="Basic and acidic residues" evidence="16">
    <location>
        <begin position="352"/>
        <end position="362"/>
    </location>
</feature>
<dbReference type="GO" id="GO:0005737">
    <property type="term" value="C:cytoplasm"/>
    <property type="evidence" value="ECO:0007669"/>
    <property type="project" value="TreeGrafter"/>
</dbReference>
<dbReference type="InterPro" id="IPR013761">
    <property type="entry name" value="SAM/pointed_sf"/>
</dbReference>
<keyword evidence="9" id="KW-0009">Actin-binding</keyword>
<sequence length="1255" mass="139093">MMKTEASSGERSTLRSASPHRNAYRTEFQALKSTFDKPTASCSGSGAGSCGQQQTRGRKYGSNVNRIKNMLFMQMGMGPGDNNGVAPKTKARGAAVSPQRRVRSRDSLDAAAAAAAAPVKPDCTVTERVVARLDSPVQEGQSYSKFSETRKMFEQSIREPLPLSHQLSPRKERKASQEQLLEELKGIESSGCSRGSTESLDSTSPRTETVSPTVSQLSAVFENTEQQNLLIEKVGETEQYFVTGNFPVTPTVSPTADQEQQPDSKTSSVQDLANDTAAVPSGTLETCVPSTLNSPVEIRHIKPIVHEGADDRDQTEQGGRREGGTAEDPCDTEPESTPEYSGTPATNLSAAKDNEKEPNKEYTKTEAKILNEDNEGYSVESGVDAGWEQTYEDSEEQDDSDDNFYEPVVECTEVTGLSDEENIPVNRKIKFSTAPIKVFHTYSNEAYDRRNDEVDPVAASAEYELEKRVERLDLFPVDLEKDEDGLGISIIGMGVGADAGLEKLGIFVKTVTEGGAAQRDGRIIVNDQIVEVDGISLVGVTQSFAATVLRTTKGKVRFLIGREKPGQSSEVAQLISQTLEQERRQRELLEQHYAQYDADDDENTEHDFRGATNNSNNNNNCSFKTGEYATDEEEEEIGPVLTGGEMAIEVFDLPETDDMFSPTEVDTNKIAHKFKELQIKHAVTEAEIQKLKTKLQLTENERSQWELEKTQLQQNIEENKERMLKLESYWIEAQTLCHTVNEHLKETQSQYQTLEKKYNKAKKLIKDYQQKYVIFLKNNEQKTENDHLNLKKLEIELQKLTRTNGTQMNNNNNIFGGEQDRRSSFVDTKRGAPSEAIDGLPRMQQTYLDGSVQDFNEAVPETERLDSKVLKARVQLSGKSKRHRPSRSRLHDSVSSTDGDDSLERKASDSYGSPVQIARSPLPLSLRTCSPASDSGASSLSPVASNTVFTFDNAVGSREEAAQHVLRGKEQSSQTPTSSPSKSCKDAEISPLHQVDKQFKAKSPQGIRHCFHKHFTCILSRISKETLESSASNTSIEASSSIPPCVPFSWFGESTKGSNSSSNLPSPCSSTEPSSESLSPDKLRSKNFTNIDDFSPSSTSSADLSGLVVEPKSTGRSHMLVLSSDEILDEGQSPKHNQWQNRAVLEWSPQQVSHWLMGLNMEQYIPEFAAKNIDGEQLLQLDGSKLKALGVIVSQDRAAIKKRLKDLKASIEKARKVQEKLEKQKEKLKKKEQEQLVKQNRKPSKTFAAAEPETE</sequence>
<dbReference type="GO" id="GO:0051015">
    <property type="term" value="F:actin filament binding"/>
    <property type="evidence" value="ECO:0007669"/>
    <property type="project" value="TreeGrafter"/>
</dbReference>
<dbReference type="SUPFAM" id="SSF47769">
    <property type="entry name" value="SAM/Pointed domain"/>
    <property type="match status" value="1"/>
</dbReference>
<evidence type="ECO:0000256" key="16">
    <source>
        <dbReference type="SAM" id="MobiDB-lite"/>
    </source>
</evidence>
<evidence type="ECO:0000256" key="14">
    <source>
        <dbReference type="ARBA" id="ARBA00077125"/>
    </source>
</evidence>
<keyword evidence="3" id="KW-0963">Cytoplasm</keyword>
<dbReference type="Gene3D" id="2.30.42.10">
    <property type="match status" value="1"/>
</dbReference>
<evidence type="ECO:0000259" key="18">
    <source>
        <dbReference type="PROSITE" id="PS50106"/>
    </source>
</evidence>
<dbReference type="GO" id="GO:0007015">
    <property type="term" value="P:actin filament organization"/>
    <property type="evidence" value="ECO:0007669"/>
    <property type="project" value="TreeGrafter"/>
</dbReference>
<evidence type="ECO:0000256" key="10">
    <source>
        <dbReference type="ARBA" id="ARBA00023212"/>
    </source>
</evidence>
<dbReference type="GO" id="GO:0014069">
    <property type="term" value="C:postsynaptic density"/>
    <property type="evidence" value="ECO:0007669"/>
    <property type="project" value="TreeGrafter"/>
</dbReference>
<dbReference type="CDD" id="cd09512">
    <property type="entry name" value="SAM_Neurabin-like"/>
    <property type="match status" value="1"/>
</dbReference>
<accession>A0A4W3I9U9</accession>
<gene>
    <name evidence="19" type="primary">ppp1r9a</name>
</gene>
<evidence type="ECO:0000259" key="17">
    <source>
        <dbReference type="PROSITE" id="PS50105"/>
    </source>
</evidence>
<evidence type="ECO:0000256" key="12">
    <source>
        <dbReference type="ARBA" id="ARBA00067399"/>
    </source>
</evidence>